<name>A0A557PCX0_9VIBR</name>
<organism evidence="2 3">
    <name type="scientific">Vibrio algivorus</name>
    <dbReference type="NCBI Taxonomy" id="1667024"/>
    <lineage>
        <taxon>Bacteria</taxon>
        <taxon>Pseudomonadati</taxon>
        <taxon>Pseudomonadota</taxon>
        <taxon>Gammaproteobacteria</taxon>
        <taxon>Vibrionales</taxon>
        <taxon>Vibrionaceae</taxon>
        <taxon>Vibrio</taxon>
    </lineage>
</organism>
<dbReference type="EMBL" id="VMKJ01000005">
    <property type="protein sequence ID" value="TVO38488.1"/>
    <property type="molecule type" value="Genomic_DNA"/>
</dbReference>
<evidence type="ECO:0000313" key="2">
    <source>
        <dbReference type="EMBL" id="TVO38488.1"/>
    </source>
</evidence>
<dbReference type="Pfam" id="PF06526">
    <property type="entry name" value="DUF1107"/>
    <property type="match status" value="1"/>
</dbReference>
<accession>A0A557PCX0</accession>
<protein>
    <submittedName>
        <fullName evidence="2">DUF1107 family protein</fullName>
    </submittedName>
</protein>
<reference evidence="4" key="2">
    <citation type="journal article" date="2019" name="Int. J. Syst. Evol. Microbiol.">
        <title>The Global Catalogue of Microorganisms (GCM) 10K type strain sequencing project: providing services to taxonomists for standard genome sequencing and annotation.</title>
        <authorList>
            <consortium name="The Broad Institute Genomics Platform"/>
            <consortium name="The Broad Institute Genome Sequencing Center for Infectious Disease"/>
            <person name="Wu L."/>
            <person name="Ma J."/>
        </authorList>
    </citation>
    <scope>NUCLEOTIDE SEQUENCE [LARGE SCALE GENOMIC DNA]</scope>
    <source>
        <strain evidence="4">NBRC 111146</strain>
    </source>
</reference>
<sequence length="70" mass="8168">MNMQPIFNRYRPLQIARFVKVVFKGHFGIKGVGEFYFDQGKVLLPDISNKKQLKIMKEVNLAIHQLSMES</sequence>
<reference evidence="2 3" key="3">
    <citation type="submission" date="2019-07" db="EMBL/GenBank/DDBJ databases">
        <title>The draft genome sequence of Vibrio algivorus M1486.</title>
        <authorList>
            <person name="Meng X."/>
        </authorList>
    </citation>
    <scope>NUCLEOTIDE SEQUENCE [LARGE SCALE GENOMIC DNA]</scope>
    <source>
        <strain evidence="2 3">M1486</strain>
    </source>
</reference>
<proteinExistence type="predicted"/>
<evidence type="ECO:0000313" key="1">
    <source>
        <dbReference type="EMBL" id="GLT15204.1"/>
    </source>
</evidence>
<reference evidence="1" key="1">
    <citation type="journal article" date="2014" name="Int. J. Syst. Evol. Microbiol.">
        <title>Complete genome of a new Firmicutes species belonging to the dominant human colonic microbiota ('Ruminococcus bicirculans') reveals two chromosomes and a selective capacity to utilize plant glucans.</title>
        <authorList>
            <consortium name="NISC Comparative Sequencing Program"/>
            <person name="Wegmann U."/>
            <person name="Louis P."/>
            <person name="Goesmann A."/>
            <person name="Henrissat B."/>
            <person name="Duncan S.H."/>
            <person name="Flint H.J."/>
        </authorList>
    </citation>
    <scope>NUCLEOTIDE SEQUENCE</scope>
    <source>
        <strain evidence="1">NBRC 111146</strain>
    </source>
</reference>
<dbReference type="Proteomes" id="UP001157156">
    <property type="component" value="Unassembled WGS sequence"/>
</dbReference>
<evidence type="ECO:0000313" key="4">
    <source>
        <dbReference type="Proteomes" id="UP001157156"/>
    </source>
</evidence>
<dbReference type="OrthoDB" id="5588896at2"/>
<evidence type="ECO:0000313" key="3">
    <source>
        <dbReference type="Proteomes" id="UP000319828"/>
    </source>
</evidence>
<dbReference type="Gene3D" id="3.30.1910.10">
    <property type="entry name" value="so0334 like domain"/>
    <property type="match status" value="1"/>
</dbReference>
<dbReference type="EMBL" id="BSPV01000006">
    <property type="protein sequence ID" value="GLT15204.1"/>
    <property type="molecule type" value="Genomic_DNA"/>
</dbReference>
<comment type="caution">
    <text evidence="2">The sequence shown here is derived from an EMBL/GenBank/DDBJ whole genome shotgun (WGS) entry which is preliminary data.</text>
</comment>
<dbReference type="RefSeq" id="WP_089122152.1">
    <property type="nucleotide sequence ID" value="NZ_BSPV01000006.1"/>
</dbReference>
<dbReference type="Proteomes" id="UP000319828">
    <property type="component" value="Unassembled WGS sequence"/>
</dbReference>
<keyword evidence="4" id="KW-1185">Reference proteome</keyword>
<reference evidence="1" key="4">
    <citation type="submission" date="2023-01" db="EMBL/GenBank/DDBJ databases">
        <title>Draft genome sequence of Vibrio algivorus strain NBRC 111146.</title>
        <authorList>
            <person name="Sun Q."/>
            <person name="Mori K."/>
        </authorList>
    </citation>
    <scope>NUCLEOTIDE SEQUENCE</scope>
    <source>
        <strain evidence="1">NBRC 111146</strain>
    </source>
</reference>
<dbReference type="AlphaFoldDB" id="A0A557PCX0"/>
<dbReference type="InterPro" id="IPR009491">
    <property type="entry name" value="DUF1107"/>
</dbReference>
<gene>
    <name evidence="2" type="ORF">FOF44_03890</name>
    <name evidence="1" type="ORF">GCM10007931_21790</name>
</gene>